<proteinExistence type="predicted"/>
<evidence type="ECO:0000256" key="1">
    <source>
        <dbReference type="ARBA" id="ARBA00023125"/>
    </source>
</evidence>
<dbReference type="AlphaFoldDB" id="A0A5Q2QE52"/>
<dbReference type="GO" id="GO:0003700">
    <property type="term" value="F:DNA-binding transcription factor activity"/>
    <property type="evidence" value="ECO:0007669"/>
    <property type="project" value="TreeGrafter"/>
</dbReference>
<dbReference type="OrthoDB" id="5293556at2"/>
<dbReference type="PANTHER" id="PTHR30055:SF207">
    <property type="entry name" value="HTH-TYPE TRANSCRIPTIONAL REPRESSOR FATR"/>
    <property type="match status" value="1"/>
</dbReference>
<keyword evidence="5" id="KW-1185">Reference proteome</keyword>
<feature type="domain" description="HTH tetR-type" evidence="3">
    <location>
        <begin position="2"/>
        <end position="62"/>
    </location>
</feature>
<dbReference type="GO" id="GO:0000976">
    <property type="term" value="F:transcription cis-regulatory region binding"/>
    <property type="evidence" value="ECO:0007669"/>
    <property type="project" value="TreeGrafter"/>
</dbReference>
<dbReference type="RefSeq" id="WP_153713644.1">
    <property type="nucleotide sequence ID" value="NZ_CP045871.1"/>
</dbReference>
<protein>
    <submittedName>
        <fullName evidence="4">TetR family transcriptional regulator</fullName>
    </submittedName>
</protein>
<gene>
    <name evidence="4" type="ORF">GH975_05950</name>
</gene>
<evidence type="ECO:0000256" key="2">
    <source>
        <dbReference type="PROSITE-ProRule" id="PRU00335"/>
    </source>
</evidence>
<dbReference type="InterPro" id="IPR050109">
    <property type="entry name" value="HTH-type_TetR-like_transc_reg"/>
</dbReference>
<dbReference type="SUPFAM" id="SSF46689">
    <property type="entry name" value="Homeodomain-like"/>
    <property type="match status" value="1"/>
</dbReference>
<evidence type="ECO:0000313" key="4">
    <source>
        <dbReference type="EMBL" id="QGG80140.1"/>
    </source>
</evidence>
<keyword evidence="1 2" id="KW-0238">DNA-binding</keyword>
<dbReference type="PRINTS" id="PR00455">
    <property type="entry name" value="HTHTETR"/>
</dbReference>
<dbReference type="KEGG" id="llp:GH975_05950"/>
<dbReference type="Gene3D" id="1.10.357.10">
    <property type="entry name" value="Tetracycline Repressor, domain 2"/>
    <property type="match status" value="1"/>
</dbReference>
<dbReference type="InterPro" id="IPR001647">
    <property type="entry name" value="HTH_TetR"/>
</dbReference>
<accession>A0A5Q2QE52</accession>
<dbReference type="Proteomes" id="UP000388235">
    <property type="component" value="Chromosome"/>
</dbReference>
<sequence length="192" mass="21513">MTTTPDKLLTAALTLIARHGFDGFSMKDLAGEAGVAAGTAYRHFTDREALLEAAYLHVLTGVARCLFVADEHDLDFAQYQRWWHRLWRHCEANPTHVLSQFQFELLPRQRSETLLLAKAALFAPITDFFDRGRAQGYWVDLPNDVLGLLTFETLGHLALRQARGEHLSTAVIEQTCLSTFTAISAGPFLENP</sequence>
<dbReference type="PANTHER" id="PTHR30055">
    <property type="entry name" value="HTH-TYPE TRANSCRIPTIONAL REGULATOR RUTR"/>
    <property type="match status" value="1"/>
</dbReference>
<dbReference type="PROSITE" id="PS50977">
    <property type="entry name" value="HTH_TETR_2"/>
    <property type="match status" value="1"/>
</dbReference>
<organism evidence="4 5">
    <name type="scientific">Litorivicinus lipolyticus</name>
    <dbReference type="NCBI Taxonomy" id="418701"/>
    <lineage>
        <taxon>Bacteria</taxon>
        <taxon>Pseudomonadati</taxon>
        <taxon>Pseudomonadota</taxon>
        <taxon>Gammaproteobacteria</taxon>
        <taxon>Oceanospirillales</taxon>
        <taxon>Litorivicinaceae</taxon>
        <taxon>Litorivicinus</taxon>
    </lineage>
</organism>
<reference evidence="4 5" key="1">
    <citation type="submission" date="2019-11" db="EMBL/GenBank/DDBJ databases">
        <authorList>
            <person name="Khan S.A."/>
            <person name="Jeon C.O."/>
            <person name="Chun B.H."/>
        </authorList>
    </citation>
    <scope>NUCLEOTIDE SEQUENCE [LARGE SCALE GENOMIC DNA]</scope>
    <source>
        <strain evidence="4 5">IMCC 1097</strain>
    </source>
</reference>
<dbReference type="EMBL" id="CP045871">
    <property type="protein sequence ID" value="QGG80140.1"/>
    <property type="molecule type" value="Genomic_DNA"/>
</dbReference>
<dbReference type="Pfam" id="PF00440">
    <property type="entry name" value="TetR_N"/>
    <property type="match status" value="1"/>
</dbReference>
<feature type="DNA-binding region" description="H-T-H motif" evidence="2">
    <location>
        <begin position="25"/>
        <end position="44"/>
    </location>
</feature>
<name>A0A5Q2QE52_9GAMM</name>
<evidence type="ECO:0000259" key="3">
    <source>
        <dbReference type="PROSITE" id="PS50977"/>
    </source>
</evidence>
<dbReference type="InterPro" id="IPR054422">
    <property type="entry name" value="TetR-like_HI_0893_C"/>
</dbReference>
<evidence type="ECO:0000313" key="5">
    <source>
        <dbReference type="Proteomes" id="UP000388235"/>
    </source>
</evidence>
<dbReference type="Pfam" id="PF22604">
    <property type="entry name" value="TetR_HI_0893_C"/>
    <property type="match status" value="1"/>
</dbReference>
<dbReference type="InterPro" id="IPR009057">
    <property type="entry name" value="Homeodomain-like_sf"/>
</dbReference>